<feature type="domain" description="DUF8021" evidence="1">
    <location>
        <begin position="137"/>
        <end position="284"/>
    </location>
</feature>
<proteinExistence type="predicted"/>
<evidence type="ECO:0000313" key="3">
    <source>
        <dbReference type="Proteomes" id="UP000469159"/>
    </source>
</evidence>
<dbReference type="Pfam" id="PF26061">
    <property type="entry name" value="DUF8021"/>
    <property type="match status" value="1"/>
</dbReference>
<evidence type="ECO:0000259" key="1">
    <source>
        <dbReference type="Pfam" id="PF26061"/>
    </source>
</evidence>
<organism evidence="2 3">
    <name type="scientific">Croceibacterium soli</name>
    <dbReference type="NCBI Taxonomy" id="1739690"/>
    <lineage>
        <taxon>Bacteria</taxon>
        <taxon>Pseudomonadati</taxon>
        <taxon>Pseudomonadota</taxon>
        <taxon>Alphaproteobacteria</taxon>
        <taxon>Sphingomonadales</taxon>
        <taxon>Erythrobacteraceae</taxon>
        <taxon>Croceibacterium</taxon>
    </lineage>
</organism>
<name>A0A6I4UXW6_9SPHN</name>
<dbReference type="RefSeq" id="WP_160747038.1">
    <property type="nucleotide sequence ID" value="NZ_WTYK01000006.1"/>
</dbReference>
<protein>
    <recommendedName>
        <fullName evidence="1">DUF8021 domain-containing protein</fullName>
    </recommendedName>
</protein>
<reference evidence="2 3" key="1">
    <citation type="submission" date="2019-12" db="EMBL/GenBank/DDBJ databases">
        <title>Genomic-based taxomic classification of the family Erythrobacteraceae.</title>
        <authorList>
            <person name="Xu L."/>
        </authorList>
    </citation>
    <scope>NUCLEOTIDE SEQUENCE [LARGE SCALE GENOMIC DNA]</scope>
    <source>
        <strain evidence="2 3">MCCC 1K02066</strain>
    </source>
</reference>
<dbReference type="Proteomes" id="UP000469159">
    <property type="component" value="Unassembled WGS sequence"/>
</dbReference>
<sequence>MANRGRLQAALDEVLDLAGNGEAAAVLGRARYTENGQELPVGEGLWSTADKLGPYCHTMLDEESGQAACFVTLTEGTSRSIAALRVSAPLGRAEEIEAVVARPALFGGAGAFGDGPDALDKSGGPDSEWLKEIHPSERMGRAELAAIADLYFAGLERNDGQGTYPFADACVRVENGFRTTNVPPDPSAGKTPYAEAFRALSAKQQFETGYFRFVDRIRDRRFPVIDPSRGMVFSLAFFDHSGTVREYDLADGTPIRSAVDRPFSWMIAEAFRIENGLITRIEALMTECPYGMRSGWPNQAL</sequence>
<dbReference type="EMBL" id="WTYK01000006">
    <property type="protein sequence ID" value="MXP42177.1"/>
    <property type="molecule type" value="Genomic_DNA"/>
</dbReference>
<accession>A0A6I4UXW6</accession>
<dbReference type="AlphaFoldDB" id="A0A6I4UXW6"/>
<dbReference type="OrthoDB" id="9148298at2"/>
<evidence type="ECO:0000313" key="2">
    <source>
        <dbReference type="EMBL" id="MXP42177.1"/>
    </source>
</evidence>
<comment type="caution">
    <text evidence="2">The sequence shown here is derived from an EMBL/GenBank/DDBJ whole genome shotgun (WGS) entry which is preliminary data.</text>
</comment>
<dbReference type="InterPro" id="IPR058334">
    <property type="entry name" value="DUF8021"/>
</dbReference>
<keyword evidence="3" id="KW-1185">Reference proteome</keyword>
<gene>
    <name evidence="2" type="ORF">GRI75_11045</name>
</gene>